<proteinExistence type="inferred from homology"/>
<dbReference type="InterPro" id="IPR038887">
    <property type="entry name" value="Nus1/NgBR"/>
</dbReference>
<dbReference type="GO" id="GO:0005789">
    <property type="term" value="C:endoplasmic reticulum membrane"/>
    <property type="evidence" value="ECO:0007669"/>
    <property type="project" value="UniProtKB-SubCell"/>
</dbReference>
<gene>
    <name evidence="14" type="ORF">CINCED_3A020124</name>
</gene>
<comment type="catalytic activity">
    <reaction evidence="12">
        <text>n isopentenyl diphosphate + (2E,6E)-farnesyl diphosphate = a di-trans,poly-cis-polyprenyl diphosphate + n diphosphate</text>
        <dbReference type="Rhea" id="RHEA:53008"/>
        <dbReference type="Rhea" id="RHEA-COMP:19494"/>
        <dbReference type="ChEBI" id="CHEBI:33019"/>
        <dbReference type="ChEBI" id="CHEBI:128769"/>
        <dbReference type="ChEBI" id="CHEBI:136960"/>
        <dbReference type="ChEBI" id="CHEBI:175763"/>
        <dbReference type="EC" id="2.5.1.87"/>
    </reaction>
</comment>
<feature type="transmembrane region" description="Helical" evidence="13">
    <location>
        <begin position="20"/>
        <end position="41"/>
    </location>
</feature>
<dbReference type="SUPFAM" id="SSF64005">
    <property type="entry name" value="Undecaprenyl diphosphate synthase"/>
    <property type="match status" value="1"/>
</dbReference>
<evidence type="ECO:0000256" key="9">
    <source>
        <dbReference type="ARBA" id="ARBA00022842"/>
    </source>
</evidence>
<comment type="cofactor">
    <cofactor evidence="1">
        <name>Mg(2+)</name>
        <dbReference type="ChEBI" id="CHEBI:18420"/>
    </cofactor>
</comment>
<evidence type="ECO:0000256" key="5">
    <source>
        <dbReference type="ARBA" id="ARBA00012596"/>
    </source>
</evidence>
<evidence type="ECO:0000256" key="4">
    <source>
        <dbReference type="ARBA" id="ARBA00005432"/>
    </source>
</evidence>
<dbReference type="AlphaFoldDB" id="A0A5E4M355"/>
<dbReference type="UniPathway" id="UPA00378"/>
<keyword evidence="9" id="KW-0460">Magnesium</keyword>
<comment type="pathway">
    <text evidence="3">Protein modification; protein glycosylation.</text>
</comment>
<dbReference type="PANTHER" id="PTHR21528:SF0">
    <property type="entry name" value="DEHYDRODOLICHYL DIPHOSPHATE SYNTHASE COMPLEX SUBUNIT NUS1"/>
    <property type="match status" value="1"/>
</dbReference>
<evidence type="ECO:0000256" key="13">
    <source>
        <dbReference type="SAM" id="Phobius"/>
    </source>
</evidence>
<evidence type="ECO:0000256" key="7">
    <source>
        <dbReference type="ARBA" id="ARBA00022692"/>
    </source>
</evidence>
<dbReference type="EMBL" id="CABPRJ010000023">
    <property type="protein sequence ID" value="VVC26020.1"/>
    <property type="molecule type" value="Genomic_DNA"/>
</dbReference>
<keyword evidence="6" id="KW-0808">Transferase</keyword>
<keyword evidence="10 13" id="KW-1133">Transmembrane helix</keyword>
<evidence type="ECO:0000256" key="12">
    <source>
        <dbReference type="ARBA" id="ARBA00047353"/>
    </source>
</evidence>
<keyword evidence="8" id="KW-0256">Endoplasmic reticulum</keyword>
<evidence type="ECO:0000256" key="3">
    <source>
        <dbReference type="ARBA" id="ARBA00004922"/>
    </source>
</evidence>
<dbReference type="OrthoDB" id="19639at2759"/>
<accession>A0A5E4M355</accession>
<evidence type="ECO:0000256" key="8">
    <source>
        <dbReference type="ARBA" id="ARBA00022824"/>
    </source>
</evidence>
<dbReference type="Gene3D" id="3.40.1180.10">
    <property type="entry name" value="Decaprenyl diphosphate synthase-like"/>
    <property type="match status" value="1"/>
</dbReference>
<keyword evidence="15" id="KW-1185">Reference proteome</keyword>
<dbReference type="Proteomes" id="UP000325440">
    <property type="component" value="Unassembled WGS sequence"/>
</dbReference>
<name>A0A5E4M355_9HEMI</name>
<protein>
    <recommendedName>
        <fullName evidence="5">ditrans,polycis-polyprenyl diphosphate synthase [(2E,6E)-farnesyldiphosphate specific]</fullName>
        <ecNumber evidence="5">2.5.1.87</ecNumber>
    </recommendedName>
</protein>
<evidence type="ECO:0000256" key="2">
    <source>
        <dbReference type="ARBA" id="ARBA00004586"/>
    </source>
</evidence>
<evidence type="ECO:0000256" key="10">
    <source>
        <dbReference type="ARBA" id="ARBA00022989"/>
    </source>
</evidence>
<evidence type="ECO:0000256" key="6">
    <source>
        <dbReference type="ARBA" id="ARBA00022679"/>
    </source>
</evidence>
<evidence type="ECO:0000313" key="15">
    <source>
        <dbReference type="Proteomes" id="UP000325440"/>
    </source>
</evidence>
<dbReference type="InterPro" id="IPR036424">
    <property type="entry name" value="UPP_synth-like_sf"/>
</dbReference>
<comment type="subcellular location">
    <subcellularLocation>
        <location evidence="2">Endoplasmic reticulum membrane</location>
    </subcellularLocation>
</comment>
<dbReference type="PANTHER" id="PTHR21528">
    <property type="entry name" value="DEHYDRODOLICHYL DIPHOSPHATE SYNTHASE COMPLEX SUBUNIT NUS1"/>
    <property type="match status" value="1"/>
</dbReference>
<dbReference type="GO" id="GO:0045547">
    <property type="term" value="F:ditrans,polycis-polyprenyl diphosphate synthase [(2E,6E)-farnesyl diphosphate specific] activity"/>
    <property type="evidence" value="ECO:0007669"/>
    <property type="project" value="UniProtKB-EC"/>
</dbReference>
<sequence>MSFQKERKMNNVFVFRIHVIKFVFQVLLGFAHFLYAFYTWLIDQTLFKQPDPWRNQSIDVYGKYKLTKKPNHLVVSVCQEEVFYEHLAKLLSWALFLEVPVVSFYHNENGISSEELFFAFRDQYNNLLTKVSWELGFNDNIKFESKKCINGYKWEPRIKVNILSSNHSKLQLVDALRSICRTEEKFSDTLVMSAIDKTFPMVEPDLVVICGKSCTTFGLLPWHTRVTEFLTLKTHYNVPFSKFYNLLEQYSRHEQRFGK</sequence>
<dbReference type="GO" id="GO:1904423">
    <property type="term" value="C:dehydrodolichyl diphosphate synthase complex"/>
    <property type="evidence" value="ECO:0007669"/>
    <property type="project" value="InterPro"/>
</dbReference>
<evidence type="ECO:0000313" key="14">
    <source>
        <dbReference type="EMBL" id="VVC26020.1"/>
    </source>
</evidence>
<keyword evidence="7 13" id="KW-0812">Transmembrane</keyword>
<organism evidence="14 15">
    <name type="scientific">Cinara cedri</name>
    <dbReference type="NCBI Taxonomy" id="506608"/>
    <lineage>
        <taxon>Eukaryota</taxon>
        <taxon>Metazoa</taxon>
        <taxon>Ecdysozoa</taxon>
        <taxon>Arthropoda</taxon>
        <taxon>Hexapoda</taxon>
        <taxon>Insecta</taxon>
        <taxon>Pterygota</taxon>
        <taxon>Neoptera</taxon>
        <taxon>Paraneoptera</taxon>
        <taxon>Hemiptera</taxon>
        <taxon>Sternorrhyncha</taxon>
        <taxon>Aphidomorpha</taxon>
        <taxon>Aphidoidea</taxon>
        <taxon>Aphididae</taxon>
        <taxon>Lachninae</taxon>
        <taxon>Cinara</taxon>
    </lineage>
</organism>
<dbReference type="EC" id="2.5.1.87" evidence="5"/>
<keyword evidence="11 13" id="KW-0472">Membrane</keyword>
<comment type="similarity">
    <text evidence="4">Belongs to the UPP synthase family.</text>
</comment>
<evidence type="ECO:0000256" key="11">
    <source>
        <dbReference type="ARBA" id="ARBA00023136"/>
    </source>
</evidence>
<reference evidence="14 15" key="1">
    <citation type="submission" date="2019-08" db="EMBL/GenBank/DDBJ databases">
        <authorList>
            <person name="Alioto T."/>
            <person name="Alioto T."/>
            <person name="Gomez Garrido J."/>
        </authorList>
    </citation>
    <scope>NUCLEOTIDE SEQUENCE [LARGE SCALE GENOMIC DNA]</scope>
</reference>
<evidence type="ECO:0000256" key="1">
    <source>
        <dbReference type="ARBA" id="ARBA00001946"/>
    </source>
</evidence>